<feature type="domain" description="Metallo-beta-lactamase" evidence="6">
    <location>
        <begin position="53"/>
        <end position="258"/>
    </location>
</feature>
<reference evidence="7" key="1">
    <citation type="submission" date="2022-10" db="EMBL/GenBank/DDBJ databases">
        <title>Culturing micro-colonial fungi from biological soil crusts in the Mojave desert and describing Neophaeococcomyces mojavensis, and introducing the new genera and species Taxawa tesnikishii.</title>
        <authorList>
            <person name="Kurbessoian T."/>
            <person name="Stajich J.E."/>
        </authorList>
    </citation>
    <scope>NUCLEOTIDE SEQUENCE</scope>
    <source>
        <strain evidence="7">TK_35</strain>
    </source>
</reference>
<dbReference type="GO" id="GO:0016787">
    <property type="term" value="F:hydrolase activity"/>
    <property type="evidence" value="ECO:0007669"/>
    <property type="project" value="UniProtKB-KW"/>
</dbReference>
<dbReference type="GO" id="GO:0046872">
    <property type="term" value="F:metal ion binding"/>
    <property type="evidence" value="ECO:0007669"/>
    <property type="project" value="UniProtKB-KW"/>
</dbReference>
<comment type="similarity">
    <text evidence="2">Belongs to the metallo-beta-lactamase superfamily.</text>
</comment>
<dbReference type="CDD" id="cd07729">
    <property type="entry name" value="AHL_lactonase_MBL-fold"/>
    <property type="match status" value="1"/>
</dbReference>
<accession>A0AA39CRF1</accession>
<dbReference type="Proteomes" id="UP001172681">
    <property type="component" value="Unassembled WGS sequence"/>
</dbReference>
<evidence type="ECO:0000256" key="3">
    <source>
        <dbReference type="ARBA" id="ARBA00022723"/>
    </source>
</evidence>
<dbReference type="SUPFAM" id="SSF56281">
    <property type="entry name" value="Metallo-hydrolase/oxidoreductase"/>
    <property type="match status" value="1"/>
</dbReference>
<comment type="caution">
    <text evidence="7">The sequence shown here is derived from an EMBL/GenBank/DDBJ whole genome shotgun (WGS) entry which is preliminary data.</text>
</comment>
<dbReference type="InterPro" id="IPR036866">
    <property type="entry name" value="RibonucZ/Hydroxyglut_hydro"/>
</dbReference>
<dbReference type="AlphaFoldDB" id="A0AA39CRF1"/>
<dbReference type="InterPro" id="IPR051013">
    <property type="entry name" value="MBL_superfamily_lactonases"/>
</dbReference>
<dbReference type="PANTHER" id="PTHR42978">
    <property type="entry name" value="QUORUM-QUENCHING LACTONASE YTNP-RELATED-RELATED"/>
    <property type="match status" value="1"/>
</dbReference>
<sequence>MPRPVYTPCPEGTKMWLLDLGTLDIDANFLFAGHQNAGSASNPNPVHERIEMIVYAVLIEHPSAGLLLFETGCHDDMEKHWGPMYDVSPRKRYTTVNRLDKQIEATGHSIRDVQAVIMGHLRGLMHFIDTKIPIYVHDLELTNALWCLFTKADAGPYQPSYLTHRLNWQTFGDKVTELFPGITMHLCAGHTPGLCCMQVDLPQDGPFLFTGDQFHMKENYTKQIAQGLLGRDKNAWLQSTKYISRLETVLGAKIVYGHDKGVFMELKQVPDYYR</sequence>
<keyword evidence="4" id="KW-0378">Hydrolase</keyword>
<dbReference type="Gene3D" id="3.60.15.10">
    <property type="entry name" value="Ribonuclease Z/Hydroxyacylglutathione hydrolase-like"/>
    <property type="match status" value="1"/>
</dbReference>
<protein>
    <recommendedName>
        <fullName evidence="6">Metallo-beta-lactamase domain-containing protein</fullName>
    </recommendedName>
</protein>
<evidence type="ECO:0000313" key="7">
    <source>
        <dbReference type="EMBL" id="KAJ9617885.1"/>
    </source>
</evidence>
<dbReference type="PANTHER" id="PTHR42978:SF2">
    <property type="entry name" value="102 KBASES UNSTABLE REGION: FROM 1 TO 119443"/>
    <property type="match status" value="1"/>
</dbReference>
<comment type="cofactor">
    <cofactor evidence="1">
        <name>Zn(2+)</name>
        <dbReference type="ChEBI" id="CHEBI:29105"/>
    </cofactor>
</comment>
<keyword evidence="8" id="KW-1185">Reference proteome</keyword>
<gene>
    <name evidence="7" type="ORF">H2204_013354</name>
</gene>
<evidence type="ECO:0000256" key="2">
    <source>
        <dbReference type="ARBA" id="ARBA00007749"/>
    </source>
</evidence>
<name>A0AA39CRF1_9EURO</name>
<evidence type="ECO:0000256" key="5">
    <source>
        <dbReference type="ARBA" id="ARBA00022833"/>
    </source>
</evidence>
<dbReference type="EMBL" id="JAPDRN010000150">
    <property type="protein sequence ID" value="KAJ9617885.1"/>
    <property type="molecule type" value="Genomic_DNA"/>
</dbReference>
<organism evidence="7 8">
    <name type="scientific">Knufia peltigerae</name>
    <dbReference type="NCBI Taxonomy" id="1002370"/>
    <lineage>
        <taxon>Eukaryota</taxon>
        <taxon>Fungi</taxon>
        <taxon>Dikarya</taxon>
        <taxon>Ascomycota</taxon>
        <taxon>Pezizomycotina</taxon>
        <taxon>Eurotiomycetes</taxon>
        <taxon>Chaetothyriomycetidae</taxon>
        <taxon>Chaetothyriales</taxon>
        <taxon>Trichomeriaceae</taxon>
        <taxon>Knufia</taxon>
    </lineage>
</organism>
<evidence type="ECO:0000259" key="6">
    <source>
        <dbReference type="Pfam" id="PF00753"/>
    </source>
</evidence>
<keyword evidence="3" id="KW-0479">Metal-binding</keyword>
<dbReference type="InterPro" id="IPR001279">
    <property type="entry name" value="Metallo-B-lactamas"/>
</dbReference>
<evidence type="ECO:0000313" key="8">
    <source>
        <dbReference type="Proteomes" id="UP001172681"/>
    </source>
</evidence>
<evidence type="ECO:0000256" key="1">
    <source>
        <dbReference type="ARBA" id="ARBA00001947"/>
    </source>
</evidence>
<evidence type="ECO:0000256" key="4">
    <source>
        <dbReference type="ARBA" id="ARBA00022801"/>
    </source>
</evidence>
<proteinExistence type="inferred from homology"/>
<keyword evidence="5" id="KW-0862">Zinc</keyword>
<dbReference type="Pfam" id="PF00753">
    <property type="entry name" value="Lactamase_B"/>
    <property type="match status" value="1"/>
</dbReference>